<organism evidence="1 2">
    <name type="scientific">Reinekea blandensis MED297</name>
    <dbReference type="NCBI Taxonomy" id="314283"/>
    <lineage>
        <taxon>Bacteria</taxon>
        <taxon>Pseudomonadati</taxon>
        <taxon>Pseudomonadota</taxon>
        <taxon>Gammaproteobacteria</taxon>
        <taxon>Oceanospirillales</taxon>
        <taxon>Saccharospirillaceae</taxon>
        <taxon>Reinekea</taxon>
    </lineage>
</organism>
<dbReference type="RefSeq" id="WP_008041202.1">
    <property type="nucleotide sequence ID" value="NZ_AAOE01000038.1"/>
</dbReference>
<dbReference type="InterPro" id="IPR025855">
    <property type="entry name" value="Replic_Relax"/>
</dbReference>
<keyword evidence="2" id="KW-1185">Reference proteome</keyword>
<reference evidence="1 2" key="1">
    <citation type="submission" date="2006-02" db="EMBL/GenBank/DDBJ databases">
        <authorList>
            <person name="Pinhassi J."/>
            <person name="Pedros-Alio C."/>
            <person name="Ferriera S."/>
            <person name="Johnson J."/>
            <person name="Kravitz S."/>
            <person name="Halpern A."/>
            <person name="Remington K."/>
            <person name="Beeson K."/>
            <person name="Tran B."/>
            <person name="Rogers Y.-H."/>
            <person name="Friedman R."/>
            <person name="Venter J.C."/>
        </authorList>
    </citation>
    <scope>NUCLEOTIDE SEQUENCE [LARGE SCALE GENOMIC DNA]</scope>
    <source>
        <strain evidence="1 2">MED297</strain>
    </source>
</reference>
<evidence type="ECO:0000313" key="1">
    <source>
        <dbReference type="EMBL" id="EAR07567.1"/>
    </source>
</evidence>
<dbReference type="STRING" id="314283.MED297_00060"/>
<evidence type="ECO:0000313" key="2">
    <source>
        <dbReference type="Proteomes" id="UP000005953"/>
    </source>
</evidence>
<dbReference type="OrthoDB" id="1786921at2"/>
<dbReference type="EMBL" id="AAOE01000038">
    <property type="protein sequence ID" value="EAR07567.1"/>
    <property type="molecule type" value="Genomic_DNA"/>
</dbReference>
<dbReference type="Pfam" id="PF13814">
    <property type="entry name" value="Replic_Relax"/>
    <property type="match status" value="1"/>
</dbReference>
<dbReference type="HOGENOM" id="CLU_1304055_0_0_6"/>
<protein>
    <recommendedName>
        <fullName evidence="3">Replication protein</fullName>
    </recommendedName>
</protein>
<accession>A4BJW6</accession>
<gene>
    <name evidence="1" type="ORF">MED297_00060</name>
</gene>
<proteinExistence type="predicted"/>
<dbReference type="Proteomes" id="UP000005953">
    <property type="component" value="Unassembled WGS sequence"/>
</dbReference>
<comment type="caution">
    <text evidence="1">The sequence shown here is derived from an EMBL/GenBank/DDBJ whole genome shotgun (WGS) entry which is preliminary data.</text>
</comment>
<name>A4BJW6_9GAMM</name>
<sequence length="211" mass="23986">MAARTSRLKRQTGGTFRLTRRDQSFLQDLAKVRVIAVEDADRFHYSDNKSGARKRLDQLTKQGLLQVVEYQSPGKGAQRAYTFADQKIARAYKSGLPSLGRRNAFHEVLTSRMYFAEGRPDSWKLEADMSRDEANLFRQEGQSMSDVAKPDAMYVDGTGQLVAVEADSGQYNKTQIQRKIDAWQGIKQVWGQPAKRNSAIENYSDVTVHRY</sequence>
<evidence type="ECO:0008006" key="3">
    <source>
        <dbReference type="Google" id="ProtNLM"/>
    </source>
</evidence>
<dbReference type="AlphaFoldDB" id="A4BJW6"/>